<organism evidence="1 2">
    <name type="scientific">Arctium lappa</name>
    <name type="common">Greater burdock</name>
    <name type="synonym">Lappa major</name>
    <dbReference type="NCBI Taxonomy" id="4217"/>
    <lineage>
        <taxon>Eukaryota</taxon>
        <taxon>Viridiplantae</taxon>
        <taxon>Streptophyta</taxon>
        <taxon>Embryophyta</taxon>
        <taxon>Tracheophyta</taxon>
        <taxon>Spermatophyta</taxon>
        <taxon>Magnoliopsida</taxon>
        <taxon>eudicotyledons</taxon>
        <taxon>Gunneridae</taxon>
        <taxon>Pentapetalae</taxon>
        <taxon>asterids</taxon>
        <taxon>campanulids</taxon>
        <taxon>Asterales</taxon>
        <taxon>Asteraceae</taxon>
        <taxon>Carduoideae</taxon>
        <taxon>Cardueae</taxon>
        <taxon>Arctiinae</taxon>
        <taxon>Arctium</taxon>
    </lineage>
</organism>
<reference evidence="1 2" key="2">
    <citation type="journal article" date="2022" name="Mol. Ecol. Resour.">
        <title>The genomes of chicory, endive, great burdock and yacon provide insights into Asteraceae paleo-polyploidization history and plant inulin production.</title>
        <authorList>
            <person name="Fan W."/>
            <person name="Wang S."/>
            <person name="Wang H."/>
            <person name="Wang A."/>
            <person name="Jiang F."/>
            <person name="Liu H."/>
            <person name="Zhao H."/>
            <person name="Xu D."/>
            <person name="Zhang Y."/>
        </authorList>
    </citation>
    <scope>NUCLEOTIDE SEQUENCE [LARGE SCALE GENOMIC DNA]</scope>
    <source>
        <strain evidence="2">cv. Niubang</strain>
    </source>
</reference>
<comment type="caution">
    <text evidence="1">The sequence shown here is derived from an EMBL/GenBank/DDBJ whole genome shotgun (WGS) entry which is preliminary data.</text>
</comment>
<reference evidence="2" key="1">
    <citation type="journal article" date="2022" name="Mol. Ecol. Resour.">
        <title>The genomes of chicory, endive, great burdock and yacon provide insights into Asteraceae palaeo-polyploidization history and plant inulin production.</title>
        <authorList>
            <person name="Fan W."/>
            <person name="Wang S."/>
            <person name="Wang H."/>
            <person name="Wang A."/>
            <person name="Jiang F."/>
            <person name="Liu H."/>
            <person name="Zhao H."/>
            <person name="Xu D."/>
            <person name="Zhang Y."/>
        </authorList>
    </citation>
    <scope>NUCLEOTIDE SEQUENCE [LARGE SCALE GENOMIC DNA]</scope>
    <source>
        <strain evidence="2">cv. Niubang</strain>
    </source>
</reference>
<name>A0ACB8XFV6_ARCLA</name>
<gene>
    <name evidence="1" type="ORF">L6452_43837</name>
</gene>
<keyword evidence="2" id="KW-1185">Reference proteome</keyword>
<protein>
    <submittedName>
        <fullName evidence="1">Uncharacterized protein</fullName>
    </submittedName>
</protein>
<proteinExistence type="predicted"/>
<dbReference type="Proteomes" id="UP001055879">
    <property type="component" value="Linkage Group LG18"/>
</dbReference>
<sequence>MSKGVARGVLFCSIGGSYNGFGERLRGFKLAARGRVSGCGLENVGISIRFALTVTSSIEVGYSGSRCSDVQNGSVVSALDNSSGLILARVDYVAGLIVGDVCGLRAVIMGARDVGCGSGPGTFKGSALDAYFSCYCWCLSLANNVMVDVFGP</sequence>
<evidence type="ECO:0000313" key="2">
    <source>
        <dbReference type="Proteomes" id="UP001055879"/>
    </source>
</evidence>
<accession>A0ACB8XFV6</accession>
<dbReference type="EMBL" id="CM042064">
    <property type="protein sequence ID" value="KAI3665214.1"/>
    <property type="molecule type" value="Genomic_DNA"/>
</dbReference>
<evidence type="ECO:0000313" key="1">
    <source>
        <dbReference type="EMBL" id="KAI3665214.1"/>
    </source>
</evidence>